<dbReference type="Gene3D" id="3.90.320.10">
    <property type="match status" value="1"/>
</dbReference>
<keyword evidence="2" id="KW-1185">Reference proteome</keyword>
<comment type="caution">
    <text evidence="1">The sequence shown here is derived from an EMBL/GenBank/DDBJ whole genome shotgun (WGS) entry which is preliminary data.</text>
</comment>
<organism evidence="1 2">
    <name type="scientific">Sinanodonta woodiana</name>
    <name type="common">Chinese pond mussel</name>
    <name type="synonym">Anodonta woodiana</name>
    <dbReference type="NCBI Taxonomy" id="1069815"/>
    <lineage>
        <taxon>Eukaryota</taxon>
        <taxon>Metazoa</taxon>
        <taxon>Spiralia</taxon>
        <taxon>Lophotrochozoa</taxon>
        <taxon>Mollusca</taxon>
        <taxon>Bivalvia</taxon>
        <taxon>Autobranchia</taxon>
        <taxon>Heteroconchia</taxon>
        <taxon>Palaeoheterodonta</taxon>
        <taxon>Unionida</taxon>
        <taxon>Unionoidea</taxon>
        <taxon>Unionidae</taxon>
        <taxon>Unioninae</taxon>
        <taxon>Sinanodonta</taxon>
    </lineage>
</organism>
<reference evidence="1 2" key="1">
    <citation type="submission" date="2024-11" db="EMBL/GenBank/DDBJ databases">
        <title>Chromosome-level genome assembly of the freshwater bivalve Anodonta woodiana.</title>
        <authorList>
            <person name="Chen X."/>
        </authorList>
    </citation>
    <scope>NUCLEOTIDE SEQUENCE [LARGE SCALE GENOMIC DNA]</scope>
    <source>
        <strain evidence="1">MN2024</strain>
        <tissue evidence="1">Gills</tissue>
    </source>
</reference>
<dbReference type="Proteomes" id="UP001634394">
    <property type="component" value="Unassembled WGS sequence"/>
</dbReference>
<proteinExistence type="predicted"/>
<dbReference type="EMBL" id="JBJQND010000015">
    <property type="protein sequence ID" value="KAL3852736.1"/>
    <property type="molecule type" value="Genomic_DNA"/>
</dbReference>
<protein>
    <submittedName>
        <fullName evidence="1">Uncharacterized protein</fullName>
    </submittedName>
</protein>
<accession>A0ABD3UVE9</accession>
<dbReference type="AlphaFoldDB" id="A0ABD3UVE9"/>
<evidence type="ECO:0000313" key="2">
    <source>
        <dbReference type="Proteomes" id="UP001634394"/>
    </source>
</evidence>
<gene>
    <name evidence="1" type="ORF">ACJMK2_016353</name>
</gene>
<dbReference type="InterPro" id="IPR011604">
    <property type="entry name" value="PDDEXK-like_dom_sf"/>
</dbReference>
<evidence type="ECO:0000313" key="1">
    <source>
        <dbReference type="EMBL" id="KAL3852736.1"/>
    </source>
</evidence>
<sequence>MVIHTDIIVTESGLCVNVEYSCLGSNPNGLVTCKHCVESLKLIKVKCPFKFGDMTPLEAAKDPSFCCEAFILELFSKHISVTCQDIISNIISNQCIMVLVCYYIK</sequence>
<name>A0ABD3UVE9_SINWO</name>